<keyword evidence="2" id="KW-0805">Transcription regulation</keyword>
<evidence type="ECO:0000313" key="8">
    <source>
        <dbReference type="Proteomes" id="UP000536835"/>
    </source>
</evidence>
<dbReference type="Pfam" id="PF04542">
    <property type="entry name" value="Sigma70_r2"/>
    <property type="match status" value="1"/>
</dbReference>
<dbReference type="SUPFAM" id="SSF88659">
    <property type="entry name" value="Sigma3 and sigma4 domains of RNA polymerase sigma factors"/>
    <property type="match status" value="1"/>
</dbReference>
<dbReference type="GO" id="GO:0006352">
    <property type="term" value="P:DNA-templated transcription initiation"/>
    <property type="evidence" value="ECO:0007669"/>
    <property type="project" value="InterPro"/>
</dbReference>
<keyword evidence="4" id="KW-0804">Transcription</keyword>
<dbReference type="InterPro" id="IPR013324">
    <property type="entry name" value="RNA_pol_sigma_r3/r4-like"/>
</dbReference>
<dbReference type="Proteomes" id="UP000536835">
    <property type="component" value="Unassembled WGS sequence"/>
</dbReference>
<dbReference type="InterPro" id="IPR036388">
    <property type="entry name" value="WH-like_DNA-bd_sf"/>
</dbReference>
<accession>A0A7Y3W6G8</accession>
<evidence type="ECO:0000256" key="3">
    <source>
        <dbReference type="ARBA" id="ARBA00023082"/>
    </source>
</evidence>
<name>A0A7Y3W6G8_9PROT</name>
<keyword evidence="3" id="KW-0731">Sigma factor</keyword>
<evidence type="ECO:0000256" key="1">
    <source>
        <dbReference type="ARBA" id="ARBA00010641"/>
    </source>
</evidence>
<dbReference type="GO" id="GO:0016987">
    <property type="term" value="F:sigma factor activity"/>
    <property type="evidence" value="ECO:0007669"/>
    <property type="project" value="UniProtKB-KW"/>
</dbReference>
<organism evidence="7 8">
    <name type="scientific">Parvularcula mediterranea</name>
    <dbReference type="NCBI Taxonomy" id="2732508"/>
    <lineage>
        <taxon>Bacteria</taxon>
        <taxon>Pseudomonadati</taxon>
        <taxon>Pseudomonadota</taxon>
        <taxon>Alphaproteobacteria</taxon>
        <taxon>Parvularculales</taxon>
        <taxon>Parvularculaceae</taxon>
        <taxon>Parvularcula</taxon>
    </lineage>
</organism>
<dbReference type="InterPro" id="IPR013249">
    <property type="entry name" value="RNA_pol_sigma70_r4_t2"/>
</dbReference>
<evidence type="ECO:0000256" key="2">
    <source>
        <dbReference type="ARBA" id="ARBA00023015"/>
    </source>
</evidence>
<keyword evidence="8" id="KW-1185">Reference proteome</keyword>
<protein>
    <submittedName>
        <fullName evidence="7">Sigma-70 family RNA polymerase sigma factor</fullName>
    </submittedName>
</protein>
<dbReference type="SUPFAM" id="SSF88946">
    <property type="entry name" value="Sigma2 domain of RNA polymerase sigma factors"/>
    <property type="match status" value="1"/>
</dbReference>
<comment type="similarity">
    <text evidence="1">Belongs to the sigma-70 factor family. ECF subfamily.</text>
</comment>
<gene>
    <name evidence="7" type="ORF">HK107_13070</name>
</gene>
<dbReference type="NCBIfam" id="TIGR02937">
    <property type="entry name" value="sigma70-ECF"/>
    <property type="match status" value="1"/>
</dbReference>
<sequence>MTGYQRFGNASLRPERSELLMNSTANTISTSELNACLPALHRFAYTLTRNEDRAADLVQDCVERCLRKQHLFDGENLRSWMFTVCRRVFLNQIRRDKVRGIAVDMDDAPQSKLSIGALQEEKMHYNDVVEGFAELPHNDKVVLSLVAIEGLKYEEAAELLEVPVGTVRSRLSRARSRLRDLLESNEEQGTASAATV</sequence>
<feature type="domain" description="RNA polymerase sigma-70 region 2" evidence="5">
    <location>
        <begin position="35"/>
        <end position="97"/>
    </location>
</feature>
<dbReference type="RefSeq" id="WP_173200501.1">
    <property type="nucleotide sequence ID" value="NZ_JABFCX010000003.1"/>
</dbReference>
<dbReference type="InterPro" id="IPR039425">
    <property type="entry name" value="RNA_pol_sigma-70-like"/>
</dbReference>
<dbReference type="AlphaFoldDB" id="A0A7Y3W6G8"/>
<proteinExistence type="inferred from homology"/>
<dbReference type="EMBL" id="JABFCX010000003">
    <property type="protein sequence ID" value="NNU17256.1"/>
    <property type="molecule type" value="Genomic_DNA"/>
</dbReference>
<evidence type="ECO:0000256" key="4">
    <source>
        <dbReference type="ARBA" id="ARBA00023163"/>
    </source>
</evidence>
<dbReference type="PANTHER" id="PTHR43133:SF25">
    <property type="entry name" value="RNA POLYMERASE SIGMA FACTOR RFAY-RELATED"/>
    <property type="match status" value="1"/>
</dbReference>
<dbReference type="InterPro" id="IPR014284">
    <property type="entry name" value="RNA_pol_sigma-70_dom"/>
</dbReference>
<dbReference type="PANTHER" id="PTHR43133">
    <property type="entry name" value="RNA POLYMERASE ECF-TYPE SIGMA FACTO"/>
    <property type="match status" value="1"/>
</dbReference>
<dbReference type="InterPro" id="IPR007627">
    <property type="entry name" value="RNA_pol_sigma70_r2"/>
</dbReference>
<evidence type="ECO:0000259" key="5">
    <source>
        <dbReference type="Pfam" id="PF04542"/>
    </source>
</evidence>
<comment type="caution">
    <text evidence="7">The sequence shown here is derived from an EMBL/GenBank/DDBJ whole genome shotgun (WGS) entry which is preliminary data.</text>
</comment>
<feature type="domain" description="RNA polymerase sigma factor 70 region 4 type 2" evidence="6">
    <location>
        <begin position="133"/>
        <end position="178"/>
    </location>
</feature>
<dbReference type="Gene3D" id="1.10.10.10">
    <property type="entry name" value="Winged helix-like DNA-binding domain superfamily/Winged helix DNA-binding domain"/>
    <property type="match status" value="1"/>
</dbReference>
<evidence type="ECO:0000313" key="7">
    <source>
        <dbReference type="EMBL" id="NNU17256.1"/>
    </source>
</evidence>
<dbReference type="InterPro" id="IPR013325">
    <property type="entry name" value="RNA_pol_sigma_r2"/>
</dbReference>
<dbReference type="Gene3D" id="1.10.1740.10">
    <property type="match status" value="1"/>
</dbReference>
<evidence type="ECO:0000259" key="6">
    <source>
        <dbReference type="Pfam" id="PF08281"/>
    </source>
</evidence>
<dbReference type="GO" id="GO:0003677">
    <property type="term" value="F:DNA binding"/>
    <property type="evidence" value="ECO:0007669"/>
    <property type="project" value="InterPro"/>
</dbReference>
<reference evidence="7 8" key="1">
    <citation type="submission" date="2020-05" db="EMBL/GenBank/DDBJ databases">
        <title>Parvularcula mediterraneae sp. nov., isolated from polypropylene straw from shallow seawater of the seashore of Laganas in Zakynthos island, Greece.</title>
        <authorList>
            <person name="Szabo I."/>
            <person name="Al-Omari J."/>
            <person name="Rado J."/>
            <person name="Szerdahelyi G.S."/>
        </authorList>
    </citation>
    <scope>NUCLEOTIDE SEQUENCE [LARGE SCALE GENOMIC DNA]</scope>
    <source>
        <strain evidence="7 8">ZS-1/3</strain>
    </source>
</reference>
<dbReference type="Pfam" id="PF08281">
    <property type="entry name" value="Sigma70_r4_2"/>
    <property type="match status" value="1"/>
</dbReference>